<evidence type="ECO:0000313" key="3">
    <source>
        <dbReference type="Proteomes" id="UP001064489"/>
    </source>
</evidence>
<reference evidence="2" key="2">
    <citation type="submission" date="2023-02" db="EMBL/GenBank/DDBJ databases">
        <authorList>
            <person name="Swenson N.G."/>
            <person name="Wegrzyn J.L."/>
            <person name="Mcevoy S.L."/>
        </authorList>
    </citation>
    <scope>NUCLEOTIDE SEQUENCE</scope>
    <source>
        <strain evidence="2">91603</strain>
        <tissue evidence="2">Leaf</tissue>
    </source>
</reference>
<dbReference type="SUPFAM" id="SSF81383">
    <property type="entry name" value="F-box domain"/>
    <property type="match status" value="1"/>
</dbReference>
<protein>
    <recommendedName>
        <fullName evidence="1">F-box domain-containing protein</fullName>
    </recommendedName>
</protein>
<dbReference type="AlphaFoldDB" id="A0AAD5I759"/>
<reference evidence="2" key="1">
    <citation type="journal article" date="2022" name="Plant J.">
        <title>Strategies of tolerance reflected in two North American maple genomes.</title>
        <authorList>
            <person name="McEvoy S.L."/>
            <person name="Sezen U.U."/>
            <person name="Trouern-Trend A."/>
            <person name="McMahon S.M."/>
            <person name="Schaberg P.G."/>
            <person name="Yang J."/>
            <person name="Wegrzyn J.L."/>
            <person name="Swenson N.G."/>
        </authorList>
    </citation>
    <scope>NUCLEOTIDE SEQUENCE</scope>
    <source>
        <strain evidence="2">91603</strain>
    </source>
</reference>
<dbReference type="Proteomes" id="UP001064489">
    <property type="component" value="Chromosome 11"/>
</dbReference>
<dbReference type="PANTHER" id="PTHR31900">
    <property type="entry name" value="F-BOX/RNI SUPERFAMILY PROTEIN-RELATED"/>
    <property type="match status" value="1"/>
</dbReference>
<organism evidence="2 3">
    <name type="scientific">Acer negundo</name>
    <name type="common">Box elder</name>
    <dbReference type="NCBI Taxonomy" id="4023"/>
    <lineage>
        <taxon>Eukaryota</taxon>
        <taxon>Viridiplantae</taxon>
        <taxon>Streptophyta</taxon>
        <taxon>Embryophyta</taxon>
        <taxon>Tracheophyta</taxon>
        <taxon>Spermatophyta</taxon>
        <taxon>Magnoliopsida</taxon>
        <taxon>eudicotyledons</taxon>
        <taxon>Gunneridae</taxon>
        <taxon>Pentapetalae</taxon>
        <taxon>rosids</taxon>
        <taxon>malvids</taxon>
        <taxon>Sapindales</taxon>
        <taxon>Sapindaceae</taxon>
        <taxon>Hippocastanoideae</taxon>
        <taxon>Acereae</taxon>
        <taxon>Acer</taxon>
    </lineage>
</organism>
<dbReference type="Pfam" id="PF24758">
    <property type="entry name" value="LRR_At5g56370"/>
    <property type="match status" value="1"/>
</dbReference>
<evidence type="ECO:0000259" key="1">
    <source>
        <dbReference type="PROSITE" id="PS50181"/>
    </source>
</evidence>
<dbReference type="Pfam" id="PF00646">
    <property type="entry name" value="F-box"/>
    <property type="match status" value="1"/>
</dbReference>
<dbReference type="InterPro" id="IPR050232">
    <property type="entry name" value="FBL13/AtMIF1-like"/>
</dbReference>
<dbReference type="InterPro" id="IPR055411">
    <property type="entry name" value="LRR_FXL15/At3g58940/PEG3-like"/>
</dbReference>
<proteinExistence type="predicted"/>
<dbReference type="PROSITE" id="PS50181">
    <property type="entry name" value="FBOX"/>
    <property type="match status" value="1"/>
</dbReference>
<dbReference type="EMBL" id="JAJSOW010000108">
    <property type="protein sequence ID" value="KAI9154181.1"/>
    <property type="molecule type" value="Genomic_DNA"/>
</dbReference>
<feature type="domain" description="F-box" evidence="1">
    <location>
        <begin position="13"/>
        <end position="47"/>
    </location>
</feature>
<comment type="caution">
    <text evidence="2">The sequence shown here is derived from an EMBL/GenBank/DDBJ whole genome shotgun (WGS) entry which is preliminary data.</text>
</comment>
<dbReference type="InterPro" id="IPR036047">
    <property type="entry name" value="F-box-like_dom_sf"/>
</dbReference>
<dbReference type="SUPFAM" id="SSF52047">
    <property type="entry name" value="RNI-like"/>
    <property type="match status" value="1"/>
</dbReference>
<dbReference type="Gene3D" id="3.80.10.10">
    <property type="entry name" value="Ribonuclease Inhibitor"/>
    <property type="match status" value="1"/>
</dbReference>
<evidence type="ECO:0000313" key="2">
    <source>
        <dbReference type="EMBL" id="KAI9154181.1"/>
    </source>
</evidence>
<dbReference type="InterPro" id="IPR032675">
    <property type="entry name" value="LRR_dom_sf"/>
</dbReference>
<dbReference type="PANTHER" id="PTHR31900:SF34">
    <property type="entry name" value="EMB|CAB62440.1-RELATED"/>
    <property type="match status" value="1"/>
</dbReference>
<gene>
    <name evidence="2" type="ORF">LWI28_022210</name>
</gene>
<accession>A0AAD5I759</accession>
<keyword evidence="3" id="KW-1185">Reference proteome</keyword>
<name>A0AAD5I759_ACENE</name>
<sequence length="295" mass="34002">MASKRLEKQTEEEDFISRLPDDVLAHILSRLDTKEAVKTSIIAEHRRIWLLKFVGSVLSRCQSKEIQDFEIKDCYFLRDADLPCLREWMCFAIERNVHNLTLKVQIRMERSVIRIPQTILTCKNLVKLNLGNWDAVLDIPDSTVCFPSLKILSIFVEYPDMVLMQRLFQSCPVLEELTIDGHLKHNENALTYIIVVPTLKILKVSLSMINKIDATAHKFVIKAPNLEFLYIADDSLSLNNSPNLVVLILKKDMVYFDTDDRIVRLPFESKSLPPCLGLHVKIIQLKIKEGVDDEL</sequence>
<dbReference type="InterPro" id="IPR001810">
    <property type="entry name" value="F-box_dom"/>
</dbReference>